<evidence type="ECO:0000259" key="13">
    <source>
        <dbReference type="PROSITE" id="PS50279"/>
    </source>
</evidence>
<dbReference type="FunFam" id="3.40.50.410:FF:000021">
    <property type="entry name" value="Collagen, type VI, alpha 3"/>
    <property type="match status" value="1"/>
</dbReference>
<feature type="signal peptide" evidence="11">
    <location>
        <begin position="1"/>
        <end position="27"/>
    </location>
</feature>
<dbReference type="FunFam" id="3.40.50.410:FF:000001">
    <property type="entry name" value="Collagen, type XII, alpha 1"/>
    <property type="match status" value="1"/>
</dbReference>
<feature type="domain" description="VWFA" evidence="12">
    <location>
        <begin position="821"/>
        <end position="997"/>
    </location>
</feature>
<dbReference type="InterPro" id="IPR008160">
    <property type="entry name" value="Collagen"/>
</dbReference>
<dbReference type="Pfam" id="PF01391">
    <property type="entry name" value="Collagen"/>
    <property type="match status" value="1"/>
</dbReference>
<feature type="domain" description="VWFA" evidence="12">
    <location>
        <begin position="616"/>
        <end position="797"/>
    </location>
</feature>
<dbReference type="Gene3D" id="3.40.50.410">
    <property type="entry name" value="von Willebrand factor, type A domain"/>
    <property type="match status" value="10"/>
</dbReference>
<dbReference type="PROSITE" id="PS00280">
    <property type="entry name" value="BPTI_KUNITZ_1"/>
    <property type="match status" value="1"/>
</dbReference>
<name>A0AAV6G823_9TELE</name>
<dbReference type="PANTHER" id="PTHR24020">
    <property type="entry name" value="COLLAGEN ALPHA"/>
    <property type="match status" value="1"/>
</dbReference>
<dbReference type="GO" id="GO:0004867">
    <property type="term" value="F:serine-type endopeptidase inhibitor activity"/>
    <property type="evidence" value="ECO:0007669"/>
    <property type="project" value="InterPro"/>
</dbReference>
<feature type="compositionally biased region" description="Low complexity" evidence="10">
    <location>
        <begin position="2090"/>
        <end position="2105"/>
    </location>
</feature>
<dbReference type="Pfam" id="PF00014">
    <property type="entry name" value="Kunitz_BPTI"/>
    <property type="match status" value="1"/>
</dbReference>
<dbReference type="GO" id="GO:0007155">
    <property type="term" value="P:cell adhesion"/>
    <property type="evidence" value="ECO:0007669"/>
    <property type="project" value="UniProtKB-KW"/>
</dbReference>
<evidence type="ECO:0000256" key="1">
    <source>
        <dbReference type="ARBA" id="ARBA00004498"/>
    </source>
</evidence>
<reference evidence="14" key="1">
    <citation type="submission" date="2020-10" db="EMBL/GenBank/DDBJ databases">
        <title>Chromosome-scale genome assembly of the Allis shad, Alosa alosa.</title>
        <authorList>
            <person name="Margot Z."/>
            <person name="Christophe K."/>
            <person name="Cabau C."/>
            <person name="Louis A."/>
            <person name="Berthelot C."/>
            <person name="Parey E."/>
            <person name="Roest Crollius H."/>
            <person name="Montfort J."/>
            <person name="Robinson-Rechavi M."/>
            <person name="Bucao C."/>
            <person name="Bouchez O."/>
            <person name="Gislard M."/>
            <person name="Lluch J."/>
            <person name="Milhes M."/>
            <person name="Lampietro C."/>
            <person name="Lopez Roques C."/>
            <person name="Donnadieu C."/>
            <person name="Braasch I."/>
            <person name="Desvignes T."/>
            <person name="Postlethwait J."/>
            <person name="Bobe J."/>
            <person name="Guiguen Y."/>
        </authorList>
    </citation>
    <scope>NUCLEOTIDE SEQUENCE</scope>
    <source>
        <strain evidence="14">M-15738</strain>
        <tissue evidence="14">Blood</tissue>
    </source>
</reference>
<dbReference type="GO" id="GO:0005581">
    <property type="term" value="C:collagen trimer"/>
    <property type="evidence" value="ECO:0007669"/>
    <property type="project" value="UniProtKB-KW"/>
</dbReference>
<dbReference type="InterPro" id="IPR050525">
    <property type="entry name" value="ECM_Assembly_Org"/>
</dbReference>
<accession>A0AAV6G823</accession>
<evidence type="ECO:0000256" key="6">
    <source>
        <dbReference type="ARBA" id="ARBA00022889"/>
    </source>
</evidence>
<keyword evidence="9" id="KW-0325">Glycoprotein</keyword>
<dbReference type="FunFam" id="3.40.50.410:FF:000016">
    <property type="entry name" value="Collagen type VI alpha 3 chain"/>
    <property type="match status" value="1"/>
</dbReference>
<evidence type="ECO:0000256" key="4">
    <source>
        <dbReference type="ARBA" id="ARBA00022729"/>
    </source>
</evidence>
<feature type="domain" description="VWFA" evidence="12">
    <location>
        <begin position="34"/>
        <end position="208"/>
    </location>
</feature>
<comment type="subcellular location">
    <subcellularLocation>
        <location evidence="1">Secreted</location>
        <location evidence="1">Extracellular space</location>
        <location evidence="1">Extracellular matrix</location>
    </subcellularLocation>
</comment>
<dbReference type="CDD" id="cd01450">
    <property type="entry name" value="vWFA_subfamily_ECM"/>
    <property type="match status" value="3"/>
</dbReference>
<feature type="domain" description="VWFA" evidence="12">
    <location>
        <begin position="1388"/>
        <end position="1560"/>
    </location>
</feature>
<dbReference type="PRINTS" id="PR00759">
    <property type="entry name" value="BASICPTASE"/>
</dbReference>
<dbReference type="SMART" id="SM00131">
    <property type="entry name" value="KU"/>
    <property type="match status" value="1"/>
</dbReference>
<dbReference type="PROSITE" id="PS50234">
    <property type="entry name" value="VWFA"/>
    <property type="match status" value="10"/>
</dbReference>
<keyword evidence="7" id="KW-0176">Collagen</keyword>
<dbReference type="Pfam" id="PF00092">
    <property type="entry name" value="VWA"/>
    <property type="match status" value="10"/>
</dbReference>
<dbReference type="SMART" id="SM00327">
    <property type="entry name" value="VWA"/>
    <property type="match status" value="10"/>
</dbReference>
<dbReference type="PROSITE" id="PS51257">
    <property type="entry name" value="PROKAR_LIPOPROTEIN"/>
    <property type="match status" value="1"/>
</dbReference>
<feature type="domain" description="BPTI/Kunitz inhibitor" evidence="13">
    <location>
        <begin position="2661"/>
        <end position="2711"/>
    </location>
</feature>
<dbReference type="Gene3D" id="4.10.410.10">
    <property type="entry name" value="Pancreatic trypsin inhibitor Kunitz domain"/>
    <property type="match status" value="1"/>
</dbReference>
<dbReference type="FunFam" id="4.10.410.10:FF:000020">
    <property type="entry name" value="Collagen, type VI, alpha 3"/>
    <property type="match status" value="1"/>
</dbReference>
<feature type="domain" description="VWFA" evidence="12">
    <location>
        <begin position="237"/>
        <end position="409"/>
    </location>
</feature>
<feature type="domain" description="VWFA" evidence="12">
    <location>
        <begin position="2145"/>
        <end position="2288"/>
    </location>
</feature>
<dbReference type="InterPro" id="IPR002035">
    <property type="entry name" value="VWF_A"/>
</dbReference>
<evidence type="ECO:0000256" key="7">
    <source>
        <dbReference type="ARBA" id="ARBA00023119"/>
    </source>
</evidence>
<evidence type="ECO:0000313" key="14">
    <source>
        <dbReference type="EMBL" id="KAG5271249.1"/>
    </source>
</evidence>
<dbReference type="FunFam" id="3.40.50.410:FF:000004">
    <property type="entry name" value="collagen alpha-6(VI) chain"/>
    <property type="match status" value="6"/>
</dbReference>
<comment type="caution">
    <text evidence="14">The sequence shown here is derived from an EMBL/GenBank/DDBJ whole genome shotgun (WGS) entry which is preliminary data.</text>
</comment>
<feature type="domain" description="VWFA" evidence="12">
    <location>
        <begin position="1009"/>
        <end position="1182"/>
    </location>
</feature>
<dbReference type="InterPro" id="IPR020901">
    <property type="entry name" value="Prtase_inh_Kunz-CS"/>
</dbReference>
<dbReference type="EMBL" id="JADWDJ010000013">
    <property type="protein sequence ID" value="KAG5271249.1"/>
    <property type="molecule type" value="Genomic_DNA"/>
</dbReference>
<evidence type="ECO:0008006" key="16">
    <source>
        <dbReference type="Google" id="ProtNLM"/>
    </source>
</evidence>
<feature type="domain" description="VWFA" evidence="12">
    <location>
        <begin position="430"/>
        <end position="597"/>
    </location>
</feature>
<feature type="domain" description="VWFA" evidence="12">
    <location>
        <begin position="2354"/>
        <end position="2555"/>
    </location>
</feature>
<keyword evidence="4 11" id="KW-0732">Signal</keyword>
<organism evidence="14 15">
    <name type="scientific">Alosa alosa</name>
    <name type="common">allis shad</name>
    <dbReference type="NCBI Taxonomy" id="278164"/>
    <lineage>
        <taxon>Eukaryota</taxon>
        <taxon>Metazoa</taxon>
        <taxon>Chordata</taxon>
        <taxon>Craniata</taxon>
        <taxon>Vertebrata</taxon>
        <taxon>Euteleostomi</taxon>
        <taxon>Actinopterygii</taxon>
        <taxon>Neopterygii</taxon>
        <taxon>Teleostei</taxon>
        <taxon>Clupei</taxon>
        <taxon>Clupeiformes</taxon>
        <taxon>Clupeoidei</taxon>
        <taxon>Clupeidae</taxon>
        <taxon>Alosa</taxon>
    </lineage>
</organism>
<feature type="chain" id="PRO_5043574241" description="Collagen alpha-6(VI) chain" evidence="11">
    <location>
        <begin position="28"/>
        <end position="2715"/>
    </location>
</feature>
<evidence type="ECO:0000256" key="9">
    <source>
        <dbReference type="ARBA" id="ARBA00023180"/>
    </source>
</evidence>
<dbReference type="CDD" id="cd01472">
    <property type="entry name" value="vWA_collagen"/>
    <property type="match status" value="3"/>
</dbReference>
<evidence type="ECO:0000259" key="12">
    <source>
        <dbReference type="PROSITE" id="PS50234"/>
    </source>
</evidence>
<evidence type="ECO:0000313" key="15">
    <source>
        <dbReference type="Proteomes" id="UP000823561"/>
    </source>
</evidence>
<evidence type="ECO:0000256" key="2">
    <source>
        <dbReference type="ARBA" id="ARBA00022525"/>
    </source>
</evidence>
<dbReference type="SUPFAM" id="SSF53300">
    <property type="entry name" value="vWA-like"/>
    <property type="match status" value="11"/>
</dbReference>
<dbReference type="InterPro" id="IPR036880">
    <property type="entry name" value="Kunitz_BPTI_sf"/>
</dbReference>
<dbReference type="Proteomes" id="UP000823561">
    <property type="component" value="Chromosome 13"/>
</dbReference>
<dbReference type="SUPFAM" id="SSF57362">
    <property type="entry name" value="BPTI-like"/>
    <property type="match status" value="1"/>
</dbReference>
<feature type="compositionally biased region" description="Polar residues" evidence="10">
    <location>
        <begin position="2620"/>
        <end position="2632"/>
    </location>
</feature>
<keyword evidence="5" id="KW-0677">Repeat</keyword>
<protein>
    <recommendedName>
        <fullName evidence="16">Collagen alpha-6(VI) chain</fullName>
    </recommendedName>
</protein>
<feature type="region of interest" description="Disordered" evidence="10">
    <location>
        <begin position="2616"/>
        <end position="2640"/>
    </location>
</feature>
<feature type="compositionally biased region" description="Gly residues" evidence="10">
    <location>
        <begin position="2021"/>
        <end position="2030"/>
    </location>
</feature>
<evidence type="ECO:0000256" key="10">
    <source>
        <dbReference type="SAM" id="MobiDB-lite"/>
    </source>
</evidence>
<gene>
    <name evidence="14" type="ORF">AALO_G00177570</name>
</gene>
<evidence type="ECO:0000256" key="5">
    <source>
        <dbReference type="ARBA" id="ARBA00022737"/>
    </source>
</evidence>
<keyword evidence="2" id="KW-0964">Secreted</keyword>
<evidence type="ECO:0000256" key="11">
    <source>
        <dbReference type="SAM" id="SignalP"/>
    </source>
</evidence>
<keyword evidence="3" id="KW-0272">Extracellular matrix</keyword>
<proteinExistence type="predicted"/>
<feature type="compositionally biased region" description="Gly residues" evidence="10">
    <location>
        <begin position="2003"/>
        <end position="2012"/>
    </location>
</feature>
<dbReference type="InterPro" id="IPR002223">
    <property type="entry name" value="Kunitz_BPTI"/>
</dbReference>
<keyword evidence="8" id="KW-1015">Disulfide bond</keyword>
<evidence type="ECO:0000256" key="3">
    <source>
        <dbReference type="ARBA" id="ARBA00022530"/>
    </source>
</evidence>
<dbReference type="PRINTS" id="PR00453">
    <property type="entry name" value="VWFADOMAIN"/>
</dbReference>
<feature type="compositionally biased region" description="Low complexity" evidence="10">
    <location>
        <begin position="1953"/>
        <end position="2002"/>
    </location>
</feature>
<sequence>MAKTCVLFGAMIAASCFLLSASQKTECTQEAVADIVFLVDGSWSIGSENFQRIREFLHSLVASFDVAPDHVRIGLAQYSNTPRTEFNLNTYQNKQEILEYIDKLPYQGGGTMTGKGLDFILKEHFVQRAGSRAGENVPQIAVVITDGQSQDNVEPHAKDLKNQGITIYAIGIKDADEEQLKEIATEPHDQHVYSVSDFSALQGISQNIVQVLCTTVEEAKRQTIQVPTDCQQATVADIVFLVDGSSSIGVDSFNQMKQFLQSFVSGLTVASDKVRIGLAQFTDDTYQEFLLKDHDNVRDVLNKIAQLQFRQGGTYLGKGLTFLHDKYFTPDGGSRANVPKIAIVITDGESSDDVAGPALMLRRMGIVIYAIGVGNYDAKQLQSVANKPSKRFLVGINNYQELQNVIDSMQKTVCTAVNIQTEDLTPKYADIFFLVDSSAQSQIQVIKQMLIRLSNQLNINIDGNRMGLAQFGDTVKVDFKMNQFTARSDIVEYLKRWRLTGSRTRNTGEAITYARHNFFTSENGARGFKPYLVLITSGKSDDNMIKASRVIKAQGVTLLTVGLGQADRVELQTIATDPYIYFGQSTQQTITDIKAAVDETADATVKTECTTAKVADIVFIVDESSSINHASVNNFQLMRAFMARILKDLDISSKGVRVGLATYSDDPRPEFYLNTYDNKFDTLQSIKLLPYHGGNTYTGKALTFAMNNMFTKERGSRRDSGVQQIAVIITDGVSHDNVSGPALKLRDLGVKVYAVGIKNASMNELRKIATDPVRNYVVSIDDFVKLKSMEANLTKRICREITKPPTPPPKEKDCVQTEEADFFFLIDHSSSIAYEDFDRMKTFVLEFIRMFPIGPKQVRVGLAKFSTSPSLEFNLADYTDKKSLEKAMDAVEQTGGDTYTGAALNFMSPYFDEAEKSRGGKVPRYLIVITDGESHDNEVVKRAAKRLRQQDITIYAIGVKDANNAELLDICGDPKRRFLVNDFDALRPLKNDIVTQICTEAACKEMLADVIFLVDSSGSIHPADFLMMKAFINNTITRSVIGPDSVRMGLLQFSTVQKEEFSLDSPQTQTDLVQKVNSMKQLGGGTLTGQALSFTSQYFDTSRGGRLNVPKILIVITDGEAQDAVKLPAQALRDKNIIIYSIGVDSANITQLNEISGITDRVYTERDFDGLKFLEDKIFYKICHPDTNCTRTEVADMIFLVDGSSSISADQYKSMQRFMTSLVNSTNVGKNLVRFGAIVYSDDAESMFTLNQYTTAKEVRTAITTIRKPGGNTYTGAALRYTLDYFGKQHGGRREQDVTQILFIITDGAATDPVLLPVWSKEILSYGIMIYAIGVGGAKESELKIMTGGDRRRVFYVSDYDALEVAHKNISSELCKDIKPPCEKKEVDLVMLTDSSGSISATDFTIMKTFMKKMVSSFYIKPEAVQVALAQFSAFPKKEFHLNEVDSEATAHAKIDAIDQIGQGTYIGRALEFTRKRFFQTANGSRKNKGVSQNLIVITDGDSQDEVKEEAMLLRAMHVDVYVIGVGNIHRDELIQIAGTAERVFIVNDFRVLEQIKSKVVETVCRPLATSPFICSVDIGIGFDISNRPKPSLFSTQVKLQNYLLEIAERIPSLPNLCCAQGQTIEAHIGFRLVSKEGKVLDKFNFETVSKDVMTKVLALQTVEDLAFNAQLLRSFKDMFSTSTAGVKVLIIFTDGLDDPVEMLQIESESLRNSDVHALLAVALDGATNAHELELVEFGRGFGYKQPLAIGMHNVESAILKQIDTATERVCCGVMCKCSGPDGMRGPRGPPGQKGPPGTKGHAGYPGEEGGPGERGPPGPNGTQGVQGCPGRRGIKGGRGYRGDTGEDGEHGLDGVNGEQGVTGVAGASGERGEPGSPGRRGIRGDPGVKGQSGLRGDPGEPGTDNTIAGQKGENGHRGMQGEAGPDGSPGRPGDAGNTGPQGRRGNPGVKGSIGDPGDIGIQGSPGPSGAQGPRGPIGLIGPSGSSGLPGPQGRPGTTGPKGSPGGAGSKGQKGQQGDSGIKGGIGSAGPRGPPGLDGRDGYGPPGPKGLKGESGFPGYPGLQGEDGTKGKSGGPGVKGNRGRGGNAGNSGLPGDPGTTGPTGHRGSRGAPGPRQMSDCELINYVRDNCACASGLIECPAYPTELVIALDMSEDVTPEVFERMRAIVHHLLEDMSIAESNCPRGARVAIVSFSSSVKYLVRFSDYHRKKHLIEEVNNIALERTSNRRNIGTAMRFVARHVFKRTRKGLLMRKVAVFVTNGASQDIKAINTAVLEFKAHDIHPAVISFRNAPNVRSAFEADETQSFILSLVESGQERQQISDVKKCIICYDPCKRDASCSNMNKTPAPVQVNLDLAVLVDGSRNVQADQYEGVKELLGSVVEQIAVSSQPSRSDGQARVALYQPVPSSYRPTAEQVPVQEEFDFTSFQDSSAMKKHIFQSMQQLGGSYGLGYAVEWVITRGLLTAVKSRKNRMVLAIIGGETSYWDRAQLEYASKLARCQGVVLFTLTVGDTFNTTQVEELASLPLEQHMVHLGEVKQGEQEYAKRFLRTFLSFVKREVNTYPSATIKQMCRDFQQQNQGSVLEAAERPLEKVPWPTSTGTTEVVEEFTEEVEEYTEQTGLDQTRNTQTKDGGQQAIGRGDTDDVDVLQQKEDATVVQDVCNLRQDEGSCREYALKWYYDTVQNECLQFWYGGCDGNGNRFETKTDCEAHCVKAR</sequence>
<keyword evidence="6" id="KW-0130">Cell adhesion</keyword>
<feature type="compositionally biased region" description="Basic and acidic residues" evidence="10">
    <location>
        <begin position="1841"/>
        <end position="1853"/>
    </location>
</feature>
<feature type="compositionally biased region" description="Gly residues" evidence="10">
    <location>
        <begin position="2071"/>
        <end position="2089"/>
    </location>
</feature>
<dbReference type="PANTHER" id="PTHR24020:SF86">
    <property type="entry name" value="COLLAGEN, TYPE VI, ALPHA 4"/>
    <property type="match status" value="1"/>
</dbReference>
<keyword evidence="15" id="KW-1185">Reference proteome</keyword>
<evidence type="ECO:0000256" key="8">
    <source>
        <dbReference type="ARBA" id="ARBA00023157"/>
    </source>
</evidence>
<feature type="domain" description="VWFA" evidence="12">
    <location>
        <begin position="1196"/>
        <end position="1374"/>
    </location>
</feature>
<dbReference type="CDD" id="cd22630">
    <property type="entry name" value="Kunitz_collagen_alpha6_VI"/>
    <property type="match status" value="1"/>
</dbReference>
<dbReference type="InterPro" id="IPR036465">
    <property type="entry name" value="vWFA_dom_sf"/>
</dbReference>
<feature type="region of interest" description="Disordered" evidence="10">
    <location>
        <begin position="1782"/>
        <end position="2115"/>
    </location>
</feature>
<dbReference type="PROSITE" id="PS50279">
    <property type="entry name" value="BPTI_KUNITZ_2"/>
    <property type="match status" value="1"/>
</dbReference>